<feature type="domain" description="Glycosyl transferase family 1" evidence="1">
    <location>
        <begin position="196"/>
        <end position="351"/>
    </location>
</feature>
<evidence type="ECO:0000313" key="3">
    <source>
        <dbReference type="EMBL" id="GAC32259.1"/>
    </source>
</evidence>
<dbReference type="AlphaFoldDB" id="K6YHQ9"/>
<feature type="domain" description="Glycosyltransferase subfamily 4-like N-terminal" evidence="2">
    <location>
        <begin position="19"/>
        <end position="178"/>
    </location>
</feature>
<dbReference type="RefSeq" id="WP_007104057.1">
    <property type="nucleotide sequence ID" value="NZ_BAER01000035.1"/>
</dbReference>
<reference evidence="4" key="1">
    <citation type="journal article" date="2014" name="Environ. Microbiol.">
        <title>Comparative genomics of the marine bacterial genus Glaciecola reveals the high degree of genomic diversity and genomic characteristic for cold adaptation.</title>
        <authorList>
            <person name="Qin Q.L."/>
            <person name="Xie B.B."/>
            <person name="Yu Y."/>
            <person name="Shu Y.L."/>
            <person name="Rong J.C."/>
            <person name="Zhang Y.J."/>
            <person name="Zhao D.L."/>
            <person name="Chen X.L."/>
            <person name="Zhang X.Y."/>
            <person name="Chen B."/>
            <person name="Zhou B.C."/>
            <person name="Zhang Y.Z."/>
        </authorList>
    </citation>
    <scope>NUCLEOTIDE SEQUENCE [LARGE SCALE GENOMIC DNA]</scope>
    <source>
        <strain evidence="4">LMG 21857</strain>
    </source>
</reference>
<evidence type="ECO:0008006" key="5">
    <source>
        <dbReference type="Google" id="ProtNLM"/>
    </source>
</evidence>
<evidence type="ECO:0000259" key="1">
    <source>
        <dbReference type="Pfam" id="PF00534"/>
    </source>
</evidence>
<gene>
    <name evidence="3" type="ORF">GPLA_1345</name>
</gene>
<comment type="caution">
    <text evidence="3">The sequence shown here is derived from an EMBL/GenBank/DDBJ whole genome shotgun (WGS) entry which is preliminary data.</text>
</comment>
<dbReference type="CDD" id="cd03811">
    <property type="entry name" value="GT4_GT28_WabH-like"/>
    <property type="match status" value="1"/>
</dbReference>
<dbReference type="STRING" id="1129793.GPLA_1345"/>
<dbReference type="PANTHER" id="PTHR12526">
    <property type="entry name" value="GLYCOSYLTRANSFERASE"/>
    <property type="match status" value="1"/>
</dbReference>
<evidence type="ECO:0000259" key="2">
    <source>
        <dbReference type="Pfam" id="PF13439"/>
    </source>
</evidence>
<organism evidence="3 4">
    <name type="scientific">Paraglaciecola polaris LMG 21857</name>
    <dbReference type="NCBI Taxonomy" id="1129793"/>
    <lineage>
        <taxon>Bacteria</taxon>
        <taxon>Pseudomonadati</taxon>
        <taxon>Pseudomonadota</taxon>
        <taxon>Gammaproteobacteria</taxon>
        <taxon>Alteromonadales</taxon>
        <taxon>Alteromonadaceae</taxon>
        <taxon>Paraglaciecola</taxon>
    </lineage>
</organism>
<dbReference type="SUPFAM" id="SSF53756">
    <property type="entry name" value="UDP-Glycosyltransferase/glycogen phosphorylase"/>
    <property type="match status" value="1"/>
</dbReference>
<dbReference type="Proteomes" id="UP000006322">
    <property type="component" value="Unassembled WGS sequence"/>
</dbReference>
<dbReference type="Pfam" id="PF13439">
    <property type="entry name" value="Glyco_transf_4"/>
    <property type="match status" value="1"/>
</dbReference>
<dbReference type="Gene3D" id="3.40.50.2000">
    <property type="entry name" value="Glycogen Phosphorylase B"/>
    <property type="match status" value="2"/>
</dbReference>
<accession>K6YHQ9</accession>
<dbReference type="GO" id="GO:0016757">
    <property type="term" value="F:glycosyltransferase activity"/>
    <property type="evidence" value="ECO:0007669"/>
    <property type="project" value="InterPro"/>
</dbReference>
<dbReference type="EMBL" id="BAER01000035">
    <property type="protein sequence ID" value="GAC32259.1"/>
    <property type="molecule type" value="Genomic_DNA"/>
</dbReference>
<dbReference type="Pfam" id="PF00534">
    <property type="entry name" value="Glycos_transf_1"/>
    <property type="match status" value="1"/>
</dbReference>
<dbReference type="OrthoDB" id="9792269at2"/>
<proteinExistence type="predicted"/>
<sequence length="390" mass="43113">MFNNSNKSIAFVINSLEGGGAERVICNLLRTMQDTFTSQKCKVYLLLLDDLPEEQQCPDYVEKVTLNAKGKLIPSYRQLSQWVKTTQPDLLVSFLTRSNVVSTIIGKRQNIPSVISERVNTSSHFATSRTGFISKFMVKAVYPKATCVVPVSQGVMQDLVDNYAVPAVKCSVMYNAYDQASLLEKSQITVNDLPQKTYCIGIGRLVANKNFTLMIKAFAKSDSQRDLVILGQGPDMPALKALAKEQGVESRVHLLGFRENPYPYLVNADYLVSTSNAEGFPNGIAEAMCLGKPVIATNCQSGPAEILTGDNNTRTESYLAAEHGVLCKVNDIDAVKSAINVMEEQGSIEKYQQKSQQRALDFSYQHMQATFSNVMNKALKKTEIKETTND</sequence>
<evidence type="ECO:0000313" key="4">
    <source>
        <dbReference type="Proteomes" id="UP000006322"/>
    </source>
</evidence>
<dbReference type="PANTHER" id="PTHR12526:SF630">
    <property type="entry name" value="GLYCOSYLTRANSFERASE"/>
    <property type="match status" value="1"/>
</dbReference>
<dbReference type="GO" id="GO:1901135">
    <property type="term" value="P:carbohydrate derivative metabolic process"/>
    <property type="evidence" value="ECO:0007669"/>
    <property type="project" value="UniProtKB-ARBA"/>
</dbReference>
<dbReference type="InterPro" id="IPR001296">
    <property type="entry name" value="Glyco_trans_1"/>
</dbReference>
<protein>
    <recommendedName>
        <fullName evidence="5">Glycosyltransferase</fullName>
    </recommendedName>
</protein>
<dbReference type="InterPro" id="IPR028098">
    <property type="entry name" value="Glyco_trans_4-like_N"/>
</dbReference>
<name>K6YHQ9_9ALTE</name>
<keyword evidence="4" id="KW-1185">Reference proteome</keyword>